<dbReference type="InterPro" id="IPR052026">
    <property type="entry name" value="ExeA_AAA_ATPase_DNA-bind"/>
</dbReference>
<feature type="region of interest" description="Disordered" evidence="1">
    <location>
        <begin position="352"/>
        <end position="380"/>
    </location>
</feature>
<name>A0A3B0XHH8_9ZZZZ</name>
<dbReference type="Gene3D" id="3.30.70.1070">
    <property type="entry name" value="Sporulation related repeat"/>
    <property type="match status" value="1"/>
</dbReference>
<keyword evidence="2" id="KW-0812">Transmembrane</keyword>
<dbReference type="PROSITE" id="PS51724">
    <property type="entry name" value="SPOR"/>
    <property type="match status" value="1"/>
</dbReference>
<feature type="transmembrane region" description="Helical" evidence="2">
    <location>
        <begin position="271"/>
        <end position="292"/>
    </location>
</feature>
<proteinExistence type="predicted"/>
<dbReference type="InterPro" id="IPR007730">
    <property type="entry name" value="SPOR-like_dom"/>
</dbReference>
<sequence>MASKNNSSAASSTDLSEQSVKFLNLSKQPFAREILSDKSFFKSQALDKISDSLLHQVQFSELLLVVEGPHGSGKTALFRQFIQTDISNTKTLSMQAEATDTLVQIQQKMSIHLQDMGDDNHLDDNLKSLKMFDQTPLVVMDNAHVLSDTTLQDILRYQQELKQAHEITLKLLIFANSGIADTLLKITDIQPEQMYVQQMPEYSAKQIELFISHKLFCAGYAGDNLLDIGSIQQLLKKSQGIPLAILQLTAPLIDKAITKKIKPAGKRSKKLSFISFALIVLTGGGLAAYYLLVENTPNPSDNYPVATDMTEAHSTDLASREAEPAADLDNINHDMTADAEPDVIDILEYDEPENDRYGNDRSGNIKHGKGKPESDAATQLETTSSIPEYRAEQPTQAIEMNNNEAVHNTEIKNPVETTHVTDNAIVHKPVADTVSVANEAAANKPIIEVPEVQHAPVKSEPAAAHRSAQKKTATPRTPPAPHRETISEPAKTAQPAQKTPPLHPALKQLQIAGVHNEDWLKQQPKSNWTLQFLGARGPETLLKFTRKHNLSAPVTWYKTRLKGKDYFVLVYGSYPDRNTARNAIKELSPQLQAVKPWVKSMKSVQQALK</sequence>
<evidence type="ECO:0000256" key="2">
    <source>
        <dbReference type="SAM" id="Phobius"/>
    </source>
</evidence>
<dbReference type="GO" id="GO:0016887">
    <property type="term" value="F:ATP hydrolysis activity"/>
    <property type="evidence" value="ECO:0007669"/>
    <property type="project" value="InterPro"/>
</dbReference>
<dbReference type="Gene3D" id="3.40.50.300">
    <property type="entry name" value="P-loop containing nucleotide triphosphate hydrolases"/>
    <property type="match status" value="1"/>
</dbReference>
<dbReference type="PANTHER" id="PTHR35894:SF1">
    <property type="entry name" value="PHOSPHORIBULOKINASE _ URIDINE KINASE FAMILY"/>
    <property type="match status" value="1"/>
</dbReference>
<dbReference type="GO" id="GO:0042834">
    <property type="term" value="F:peptidoglycan binding"/>
    <property type="evidence" value="ECO:0007669"/>
    <property type="project" value="InterPro"/>
</dbReference>
<feature type="domain" description="SPOR" evidence="3">
    <location>
        <begin position="522"/>
        <end position="600"/>
    </location>
</feature>
<dbReference type="InterPro" id="IPR027417">
    <property type="entry name" value="P-loop_NTPase"/>
</dbReference>
<reference evidence="4" key="1">
    <citation type="submission" date="2018-06" db="EMBL/GenBank/DDBJ databases">
        <authorList>
            <person name="Zhirakovskaya E."/>
        </authorList>
    </citation>
    <scope>NUCLEOTIDE SEQUENCE</scope>
</reference>
<accession>A0A3B0XHH8</accession>
<protein>
    <recommendedName>
        <fullName evidence="3">SPOR domain-containing protein</fullName>
    </recommendedName>
</protein>
<evidence type="ECO:0000313" key="4">
    <source>
        <dbReference type="EMBL" id="VAW62577.1"/>
    </source>
</evidence>
<evidence type="ECO:0000256" key="1">
    <source>
        <dbReference type="SAM" id="MobiDB-lite"/>
    </source>
</evidence>
<organism evidence="4">
    <name type="scientific">hydrothermal vent metagenome</name>
    <dbReference type="NCBI Taxonomy" id="652676"/>
    <lineage>
        <taxon>unclassified sequences</taxon>
        <taxon>metagenomes</taxon>
        <taxon>ecological metagenomes</taxon>
    </lineage>
</organism>
<keyword evidence="2" id="KW-1133">Transmembrane helix</keyword>
<evidence type="ECO:0000259" key="3">
    <source>
        <dbReference type="PROSITE" id="PS51724"/>
    </source>
</evidence>
<dbReference type="Pfam" id="PF05036">
    <property type="entry name" value="SPOR"/>
    <property type="match status" value="1"/>
</dbReference>
<dbReference type="PANTHER" id="PTHR35894">
    <property type="entry name" value="GENERAL SECRETION PATHWAY PROTEIN A-RELATED"/>
    <property type="match status" value="1"/>
</dbReference>
<dbReference type="InterPro" id="IPR049945">
    <property type="entry name" value="AAA_22"/>
</dbReference>
<dbReference type="AlphaFoldDB" id="A0A3B0XHH8"/>
<dbReference type="SUPFAM" id="SSF52540">
    <property type="entry name" value="P-loop containing nucleoside triphosphate hydrolases"/>
    <property type="match status" value="1"/>
</dbReference>
<dbReference type="InterPro" id="IPR036680">
    <property type="entry name" value="SPOR-like_sf"/>
</dbReference>
<feature type="region of interest" description="Disordered" evidence="1">
    <location>
        <begin position="458"/>
        <end position="501"/>
    </location>
</feature>
<keyword evidence="2" id="KW-0472">Membrane</keyword>
<dbReference type="EMBL" id="UOFI01000023">
    <property type="protein sequence ID" value="VAW62577.1"/>
    <property type="molecule type" value="Genomic_DNA"/>
</dbReference>
<dbReference type="Pfam" id="PF13401">
    <property type="entry name" value="AAA_22"/>
    <property type="match status" value="1"/>
</dbReference>
<gene>
    <name evidence="4" type="ORF">MNBD_GAMMA09-3782</name>
</gene>